<dbReference type="CDD" id="cd00130">
    <property type="entry name" value="PAS"/>
    <property type="match status" value="2"/>
</dbReference>
<dbReference type="InterPro" id="IPR000014">
    <property type="entry name" value="PAS"/>
</dbReference>
<dbReference type="Pfam" id="PF08448">
    <property type="entry name" value="PAS_4"/>
    <property type="match status" value="2"/>
</dbReference>
<comment type="caution">
    <text evidence="4">The sequence shown here is derived from an EMBL/GenBank/DDBJ whole genome shotgun (WGS) entry which is preliminary data.</text>
</comment>
<reference evidence="4 5" key="1">
    <citation type="submission" date="2017-06" db="EMBL/GenBank/DDBJ databases">
        <title>the draft geome sequence of Illustriluteabacillus marina B3227.</title>
        <authorList>
            <person name="He R.-H."/>
            <person name="Du Z.-J."/>
        </authorList>
    </citation>
    <scope>NUCLEOTIDE SEQUENCE [LARGE SCALE GENOMIC DNA]</scope>
    <source>
        <strain evidence="4 5">B3227</strain>
    </source>
</reference>
<dbReference type="SMART" id="SM00086">
    <property type="entry name" value="PAC"/>
    <property type="match status" value="3"/>
</dbReference>
<accession>A0A2I0QRC9</accession>
<dbReference type="PANTHER" id="PTHR44757">
    <property type="entry name" value="DIGUANYLATE CYCLASE DGCP"/>
    <property type="match status" value="1"/>
</dbReference>
<feature type="domain" description="PAC" evidence="2">
    <location>
        <begin position="337"/>
        <end position="389"/>
    </location>
</feature>
<dbReference type="SUPFAM" id="SSF55073">
    <property type="entry name" value="Nucleotide cyclase"/>
    <property type="match status" value="1"/>
</dbReference>
<evidence type="ECO:0000313" key="4">
    <source>
        <dbReference type="EMBL" id="PKR76888.1"/>
    </source>
</evidence>
<evidence type="ECO:0000259" key="1">
    <source>
        <dbReference type="PROSITE" id="PS50112"/>
    </source>
</evidence>
<dbReference type="PROSITE" id="PS50887">
    <property type="entry name" value="GGDEF"/>
    <property type="match status" value="1"/>
</dbReference>
<dbReference type="SMART" id="SM00267">
    <property type="entry name" value="GGDEF"/>
    <property type="match status" value="1"/>
</dbReference>
<protein>
    <recommendedName>
        <fullName evidence="6">Sensor domain-containing diguanylate cyclase</fullName>
    </recommendedName>
</protein>
<dbReference type="Gene3D" id="3.30.70.270">
    <property type="match status" value="1"/>
</dbReference>
<evidence type="ECO:0000259" key="2">
    <source>
        <dbReference type="PROSITE" id="PS50113"/>
    </source>
</evidence>
<dbReference type="Gene3D" id="3.30.450.20">
    <property type="entry name" value="PAS domain"/>
    <property type="match status" value="3"/>
</dbReference>
<dbReference type="SMART" id="SM00091">
    <property type="entry name" value="PAS"/>
    <property type="match status" value="2"/>
</dbReference>
<dbReference type="PROSITE" id="PS50113">
    <property type="entry name" value="PAC"/>
    <property type="match status" value="3"/>
</dbReference>
<keyword evidence="5" id="KW-1185">Reference proteome</keyword>
<dbReference type="RefSeq" id="WP_101332638.1">
    <property type="nucleotide sequence ID" value="NZ_PJNH01000004.1"/>
</dbReference>
<dbReference type="Pfam" id="PF13426">
    <property type="entry name" value="PAS_9"/>
    <property type="match status" value="1"/>
</dbReference>
<dbReference type="PROSITE" id="PS50112">
    <property type="entry name" value="PAS"/>
    <property type="match status" value="2"/>
</dbReference>
<gene>
    <name evidence="4" type="ORF">CEY16_13850</name>
</gene>
<sequence>MCEKELLKSVFMHGIEDMVFVMRVEGSDTFVYDFLNNSAKEKTHFTDDVIGKDMRDVIQGSSLPFLLEKYAFVVANKHTVTFEDSFHSPKSKDYVNETRLNPLFNENGECTHVVAVTRDITELKEAEKARNESKRILEHSKQRYKSLFENNTDSIFSVDKQGILQEVNLAFEKLSGYTKEELIGRSTFDILHESLQRKSLRNFLRTLKGEPQSFEASISNKKGARFDLMVITTPIIIKGEIVGIYVVVKNISEQRHAQRILKESEERFRLIAESSHDLITLLDHDGNIIYASPSYRQVVGFSPEQYIGHSLLYNVHSEDHKNIMDGFITSINESSLISLEYRAKHSSKGWNWFEMNGRPIFDEEGGFLHMVVVSRDVTHRKQYEDKLKLFAYHDPLTDLPNRRLFQTHLTDAMNDYHQNGHKFAILMLDLDNFKAINDHKGHDFGDDVIREFSHRIKKCLRGNDTVARLGGDEFIAIVHHIESKQDVIEIVERMREQLNHTWEVRGEEVELTTSVGITMPNTEDITPEALMKQVDDALYRAKGAGKNTYQVSK</sequence>
<dbReference type="InterPro" id="IPR043128">
    <property type="entry name" value="Rev_trsase/Diguanyl_cyclase"/>
</dbReference>
<evidence type="ECO:0000259" key="3">
    <source>
        <dbReference type="PROSITE" id="PS50887"/>
    </source>
</evidence>
<dbReference type="Pfam" id="PF00990">
    <property type="entry name" value="GGDEF"/>
    <property type="match status" value="1"/>
</dbReference>
<proteinExistence type="predicted"/>
<dbReference type="NCBIfam" id="TIGR00229">
    <property type="entry name" value="sensory_box"/>
    <property type="match status" value="2"/>
</dbReference>
<dbReference type="EMBL" id="PJNH01000004">
    <property type="protein sequence ID" value="PKR76888.1"/>
    <property type="molecule type" value="Genomic_DNA"/>
</dbReference>
<feature type="domain" description="PAC" evidence="2">
    <location>
        <begin position="80"/>
        <end position="132"/>
    </location>
</feature>
<evidence type="ECO:0008006" key="6">
    <source>
        <dbReference type="Google" id="ProtNLM"/>
    </source>
</evidence>
<name>A0A2I0QRC9_9BACI</name>
<evidence type="ECO:0000313" key="5">
    <source>
        <dbReference type="Proteomes" id="UP000243524"/>
    </source>
</evidence>
<dbReference type="SUPFAM" id="SSF55785">
    <property type="entry name" value="PYP-like sensor domain (PAS domain)"/>
    <property type="match status" value="3"/>
</dbReference>
<dbReference type="InterPro" id="IPR035965">
    <property type="entry name" value="PAS-like_dom_sf"/>
</dbReference>
<dbReference type="CDD" id="cd01949">
    <property type="entry name" value="GGDEF"/>
    <property type="match status" value="1"/>
</dbReference>
<feature type="domain" description="GGDEF" evidence="3">
    <location>
        <begin position="421"/>
        <end position="553"/>
    </location>
</feature>
<feature type="domain" description="PAS" evidence="1">
    <location>
        <begin position="140"/>
        <end position="210"/>
    </location>
</feature>
<dbReference type="PANTHER" id="PTHR44757:SF2">
    <property type="entry name" value="BIOFILM ARCHITECTURE MAINTENANCE PROTEIN MBAA"/>
    <property type="match status" value="1"/>
</dbReference>
<dbReference type="FunFam" id="3.30.70.270:FF:000001">
    <property type="entry name" value="Diguanylate cyclase domain protein"/>
    <property type="match status" value="1"/>
</dbReference>
<dbReference type="InterPro" id="IPR052155">
    <property type="entry name" value="Biofilm_reg_signaling"/>
</dbReference>
<dbReference type="InterPro" id="IPR000700">
    <property type="entry name" value="PAS-assoc_C"/>
</dbReference>
<dbReference type="Proteomes" id="UP000243524">
    <property type="component" value="Unassembled WGS sequence"/>
</dbReference>
<feature type="domain" description="PAC" evidence="2">
    <location>
        <begin position="212"/>
        <end position="263"/>
    </location>
</feature>
<feature type="domain" description="PAS" evidence="1">
    <location>
        <begin position="264"/>
        <end position="334"/>
    </location>
</feature>
<dbReference type="InterPro" id="IPR001610">
    <property type="entry name" value="PAC"/>
</dbReference>
<dbReference type="OrthoDB" id="9759607at2"/>
<dbReference type="InterPro" id="IPR013656">
    <property type="entry name" value="PAS_4"/>
</dbReference>
<dbReference type="AlphaFoldDB" id="A0A2I0QRC9"/>
<dbReference type="InterPro" id="IPR000160">
    <property type="entry name" value="GGDEF_dom"/>
</dbReference>
<dbReference type="NCBIfam" id="TIGR00254">
    <property type="entry name" value="GGDEF"/>
    <property type="match status" value="1"/>
</dbReference>
<dbReference type="InterPro" id="IPR029787">
    <property type="entry name" value="Nucleotide_cyclase"/>
</dbReference>
<organism evidence="4 5">
    <name type="scientific">Halalkalibacillus sediminis</name>
    <dbReference type="NCBI Taxonomy" id="2018042"/>
    <lineage>
        <taxon>Bacteria</taxon>
        <taxon>Bacillati</taxon>
        <taxon>Bacillota</taxon>
        <taxon>Bacilli</taxon>
        <taxon>Bacillales</taxon>
        <taxon>Bacillaceae</taxon>
        <taxon>Halalkalibacillus</taxon>
    </lineage>
</organism>